<dbReference type="InterPro" id="IPR025101">
    <property type="entry name" value="DUF4012"/>
</dbReference>
<keyword evidence="1" id="KW-0472">Membrane</keyword>
<dbReference type="Proteomes" id="UP000176273">
    <property type="component" value="Unassembled WGS sequence"/>
</dbReference>
<protein>
    <recommendedName>
        <fullName evidence="4">DUF4012 domain-containing protein</fullName>
    </recommendedName>
</protein>
<evidence type="ECO:0000256" key="1">
    <source>
        <dbReference type="SAM" id="Phobius"/>
    </source>
</evidence>
<organism evidence="2 3">
    <name type="scientific">Candidatus Jorgensenbacteria bacterium GWA1_54_12</name>
    <dbReference type="NCBI Taxonomy" id="1798468"/>
    <lineage>
        <taxon>Bacteria</taxon>
        <taxon>Candidatus Joergenseniibacteriota</taxon>
    </lineage>
</organism>
<evidence type="ECO:0008006" key="4">
    <source>
        <dbReference type="Google" id="ProtNLM"/>
    </source>
</evidence>
<accession>A0A1F6BLM5</accession>
<keyword evidence="1" id="KW-0812">Transmembrane</keyword>
<dbReference type="EMBL" id="MFKH01000003">
    <property type="protein sequence ID" value="OGG37753.1"/>
    <property type="molecule type" value="Genomic_DNA"/>
</dbReference>
<comment type="caution">
    <text evidence="2">The sequence shown here is derived from an EMBL/GenBank/DDBJ whole genome shotgun (WGS) entry which is preliminary data.</text>
</comment>
<name>A0A1F6BLM5_9BACT</name>
<gene>
    <name evidence="2" type="ORF">A2110_02100</name>
</gene>
<dbReference type="STRING" id="1798468.A2110_02100"/>
<dbReference type="AlphaFoldDB" id="A0A1F6BLM5"/>
<keyword evidence="1" id="KW-1133">Transmembrane helix</keyword>
<evidence type="ECO:0000313" key="3">
    <source>
        <dbReference type="Proteomes" id="UP000176273"/>
    </source>
</evidence>
<reference evidence="2 3" key="1">
    <citation type="journal article" date="2016" name="Nat. Commun.">
        <title>Thousands of microbial genomes shed light on interconnected biogeochemical processes in an aquifer system.</title>
        <authorList>
            <person name="Anantharaman K."/>
            <person name="Brown C.T."/>
            <person name="Hug L.A."/>
            <person name="Sharon I."/>
            <person name="Castelle C.J."/>
            <person name="Probst A.J."/>
            <person name="Thomas B.C."/>
            <person name="Singh A."/>
            <person name="Wilkins M.J."/>
            <person name="Karaoz U."/>
            <person name="Brodie E.L."/>
            <person name="Williams K.H."/>
            <person name="Hubbard S.S."/>
            <person name="Banfield J.F."/>
        </authorList>
    </citation>
    <scope>NUCLEOTIDE SEQUENCE [LARGE SCALE GENOMIC DNA]</scope>
</reference>
<proteinExistence type="predicted"/>
<feature type="transmembrane region" description="Helical" evidence="1">
    <location>
        <begin position="47"/>
        <end position="69"/>
    </location>
</feature>
<sequence>MKVPKKNIEAVLVDVKRPGFNYAHVSHRFVDLRRALARRAHASLPPLVARAAGIAVIILILTGGGILAARFSTLRGELKDKKERVAKNLISSVDAIKSFDAARAQESLGESLGALHEIRDSFGTEGALFRGLASIVPVVRDAGALVTDLTFFNVDMVHLAELMGTLKSSGMKEFMHDGGAFLARFAELGKLVASIRVRGDTLRDTTARLGNIRQFEELEALMRDYYLSYSGELNNLQEFLDQLAAIFAMEEPQNMLVMFHNDSELRPAGGFLGSYGVLSVARGAMQELMVGDIYWPDHEMNFEEKLIPPYPLQRVTTDWGARDANWFFDFPTSAEAVMSLLERSKIYREPKTTFIGAIAVNTRVLQTLIEAAGPIELPDYDLTITPDNFLAELQREVETGKDKKVGENPKRILSALAPLLLARLESLSAEAMQGLMERLGEHMKNKDIMVTARNEKLQNVLHEYAIDGSVYALPDGFWGSYLAVVGANVAGGKSDAVVTQEIETWIDVGTNGGSVSDVSVRRTHEGAEEKAEWYRADNKSYVQIFLNPETDMFFMKGNDARDAVHREYGDYEWYEPLREVEETRSYLRDYAAWETKEAGKSVFGTWLITKAGTTEELSARFSTPAVSNFILTTGKQFRFVFDRQSGAHTSLKAVIGAPVGYIWKESGTPVYTFTAKNPAKREIVALTLAKDETK</sequence>
<evidence type="ECO:0000313" key="2">
    <source>
        <dbReference type="EMBL" id="OGG37753.1"/>
    </source>
</evidence>
<dbReference type="Pfam" id="PF13196">
    <property type="entry name" value="DUF4012"/>
    <property type="match status" value="1"/>
</dbReference>